<name>A0A229RG67_AMYAL</name>
<proteinExistence type="predicted"/>
<dbReference type="Proteomes" id="UP000215563">
    <property type="component" value="Unassembled WGS sequence"/>
</dbReference>
<evidence type="ECO:0000313" key="1">
    <source>
        <dbReference type="EMBL" id="OXM45630.1"/>
    </source>
</evidence>
<evidence type="ECO:0000313" key="2">
    <source>
        <dbReference type="Proteomes" id="UP000215563"/>
    </source>
</evidence>
<protein>
    <submittedName>
        <fullName evidence="1">Uncharacterized protein</fullName>
    </submittedName>
</protein>
<dbReference type="AlphaFoldDB" id="A0A229RG67"/>
<comment type="caution">
    <text evidence="1">The sequence shown here is derived from an EMBL/GenBank/DDBJ whole genome shotgun (WGS) entry which is preliminary data.</text>
</comment>
<sequence>MTWLSLNGDDVADMDPDATGSYMGNLRGAAADLRDGWTRDNNRMVAATQIGDGPLGKAFTELLTSKDQPASPGKEQPFLPDKAREAAATVPGFYVQVAELGELLVTVYVAHDSEAAAAIWSSVR</sequence>
<dbReference type="RefSeq" id="WP_020630817.1">
    <property type="nucleotide sequence ID" value="NZ_KB913032.1"/>
</dbReference>
<reference evidence="1 2" key="1">
    <citation type="submission" date="2017-07" db="EMBL/GenBank/DDBJ databases">
        <title>Amycolatopsis alba DSM 44262 Genome sequencing and assembly.</title>
        <authorList>
            <person name="Kaur N."/>
            <person name="Mayilraj S."/>
        </authorList>
    </citation>
    <scope>NUCLEOTIDE SEQUENCE [LARGE SCALE GENOMIC DNA]</scope>
    <source>
        <strain evidence="1 2">DSM 44262</strain>
    </source>
</reference>
<keyword evidence="2" id="KW-1185">Reference proteome</keyword>
<accession>A0A229RG67</accession>
<gene>
    <name evidence="1" type="ORF">CFP75_30335</name>
</gene>
<dbReference type="OrthoDB" id="3694546at2"/>
<organism evidence="1 2">
    <name type="scientific">Amycolatopsis alba DSM 44262</name>
    <dbReference type="NCBI Taxonomy" id="1125972"/>
    <lineage>
        <taxon>Bacteria</taxon>
        <taxon>Bacillati</taxon>
        <taxon>Actinomycetota</taxon>
        <taxon>Actinomycetes</taxon>
        <taxon>Pseudonocardiales</taxon>
        <taxon>Pseudonocardiaceae</taxon>
        <taxon>Amycolatopsis</taxon>
    </lineage>
</organism>
<dbReference type="EMBL" id="NMQU01000101">
    <property type="protein sequence ID" value="OXM45630.1"/>
    <property type="molecule type" value="Genomic_DNA"/>
</dbReference>